<dbReference type="InterPro" id="IPR010111">
    <property type="entry name" value="Kynureninase"/>
</dbReference>
<dbReference type="InterPro" id="IPR015424">
    <property type="entry name" value="PyrdxlP-dep_Trfase"/>
</dbReference>
<dbReference type="GO" id="GO:0097053">
    <property type="term" value="P:L-kynurenine catabolic process"/>
    <property type="evidence" value="ECO:0007669"/>
    <property type="project" value="UniProtKB-UniPathway"/>
</dbReference>
<comment type="caution">
    <text evidence="6">The sequence shown here is derived from an EMBL/GenBank/DDBJ whole genome shotgun (WGS) entry which is preliminary data.</text>
</comment>
<dbReference type="Gene3D" id="3.90.1150.10">
    <property type="entry name" value="Aspartate Aminotransferase, domain 1"/>
    <property type="match status" value="1"/>
</dbReference>
<dbReference type="GO" id="GO:0005737">
    <property type="term" value="C:cytoplasm"/>
    <property type="evidence" value="ECO:0007669"/>
    <property type="project" value="UniProtKB-UniRule"/>
</dbReference>
<evidence type="ECO:0000256" key="5">
    <source>
        <dbReference type="PIRNR" id="PIRNR038800"/>
    </source>
</evidence>
<dbReference type="PANTHER" id="PTHR14084:SF0">
    <property type="entry name" value="KYNURENINASE"/>
    <property type="match status" value="1"/>
</dbReference>
<dbReference type="GO" id="GO:0043420">
    <property type="term" value="P:anthranilate metabolic process"/>
    <property type="evidence" value="ECO:0007669"/>
    <property type="project" value="TreeGrafter"/>
</dbReference>
<evidence type="ECO:0000313" key="7">
    <source>
        <dbReference type="Proteomes" id="UP000006334"/>
    </source>
</evidence>
<keyword evidence="7" id="KW-1185">Reference proteome</keyword>
<dbReference type="UniPathway" id="UPA00253">
    <property type="reaction ID" value="UER00329"/>
</dbReference>
<dbReference type="Gene3D" id="3.40.640.10">
    <property type="entry name" value="Type I PLP-dependent aspartate aminotransferase-like (Major domain)"/>
    <property type="match status" value="1"/>
</dbReference>
<dbReference type="SUPFAM" id="SSF53383">
    <property type="entry name" value="PLP-dependent transferases"/>
    <property type="match status" value="1"/>
</dbReference>
<evidence type="ECO:0000256" key="4">
    <source>
        <dbReference type="NCBIfam" id="TIGR01814"/>
    </source>
</evidence>
<dbReference type="Proteomes" id="UP000006334">
    <property type="component" value="Unassembled WGS sequence"/>
</dbReference>
<comment type="catalytic activity">
    <reaction evidence="5">
        <text>3-hydroxy-L-kynurenine + H2O = 3-hydroxyanthranilate + L-alanine + H(+)</text>
        <dbReference type="Rhea" id="RHEA:25143"/>
        <dbReference type="ChEBI" id="CHEBI:15377"/>
        <dbReference type="ChEBI" id="CHEBI:15378"/>
        <dbReference type="ChEBI" id="CHEBI:36559"/>
        <dbReference type="ChEBI" id="CHEBI:57972"/>
        <dbReference type="ChEBI" id="CHEBI:58125"/>
        <dbReference type="EC" id="3.7.1.3"/>
    </reaction>
</comment>
<accession>K6YC39</accession>
<dbReference type="GO" id="GO:0009435">
    <property type="term" value="P:NAD+ biosynthetic process"/>
    <property type="evidence" value="ECO:0007669"/>
    <property type="project" value="UniProtKB-UniRule"/>
</dbReference>
<comment type="subunit">
    <text evidence="5">Homodimer.</text>
</comment>
<comment type="catalytic activity">
    <reaction evidence="5">
        <text>L-kynurenine + H2O = anthranilate + L-alanine + H(+)</text>
        <dbReference type="Rhea" id="RHEA:16813"/>
        <dbReference type="ChEBI" id="CHEBI:15377"/>
        <dbReference type="ChEBI" id="CHEBI:15378"/>
        <dbReference type="ChEBI" id="CHEBI:16567"/>
        <dbReference type="ChEBI" id="CHEBI:57959"/>
        <dbReference type="ChEBI" id="CHEBI:57972"/>
        <dbReference type="EC" id="3.7.1.3"/>
    </reaction>
</comment>
<comment type="pathway">
    <text evidence="5">Cofactor biosynthesis; NAD(+) biosynthesis; quinolinate from L-kynurenine: step 2/3.</text>
</comment>
<dbReference type="EMBL" id="BAEN01000035">
    <property type="protein sequence ID" value="GAC14213.1"/>
    <property type="molecule type" value="Genomic_DNA"/>
</dbReference>
<organism evidence="6 7">
    <name type="scientific">Aliiglaciecola lipolytica E3</name>
    <dbReference type="NCBI Taxonomy" id="1127673"/>
    <lineage>
        <taxon>Bacteria</taxon>
        <taxon>Pseudomonadati</taxon>
        <taxon>Pseudomonadota</taxon>
        <taxon>Gammaproteobacteria</taxon>
        <taxon>Alteromonadales</taxon>
        <taxon>Alteromonadaceae</taxon>
        <taxon>Aliiglaciecola</taxon>
    </lineage>
</organism>
<dbReference type="Pfam" id="PF22580">
    <property type="entry name" value="KYNU_C"/>
    <property type="match status" value="1"/>
</dbReference>
<name>K6YC39_9ALTE</name>
<evidence type="ECO:0000256" key="2">
    <source>
        <dbReference type="ARBA" id="ARBA00022801"/>
    </source>
</evidence>
<dbReference type="NCBIfam" id="TIGR01814">
    <property type="entry name" value="kynureninase"/>
    <property type="match status" value="1"/>
</dbReference>
<dbReference type="GO" id="GO:0030170">
    <property type="term" value="F:pyridoxal phosphate binding"/>
    <property type="evidence" value="ECO:0007669"/>
    <property type="project" value="UniProtKB-UniRule"/>
</dbReference>
<proteinExistence type="inferred from homology"/>
<dbReference type="RefSeq" id="WP_008844029.1">
    <property type="nucleotide sequence ID" value="NZ_BAEN01000035.1"/>
</dbReference>
<comment type="pathway">
    <text evidence="5">Amino-acid degradation; L-kynurenine degradation; L-alanine and anthranilate from L-kynurenine: step 1/1.</text>
</comment>
<dbReference type="GO" id="GO:0019441">
    <property type="term" value="P:L-tryptophan catabolic process to kynurenine"/>
    <property type="evidence" value="ECO:0007669"/>
    <property type="project" value="TreeGrafter"/>
</dbReference>
<comment type="function">
    <text evidence="5">Catalyzes the cleavage of L-kynurenine (L-Kyn) and L-3-hydroxykynurenine (L-3OHKyn) into anthranilic acid (AA) and 3-hydroxyanthranilic acid (3-OHAA), respectively.</text>
</comment>
<evidence type="ECO:0000256" key="3">
    <source>
        <dbReference type="ARBA" id="ARBA00022898"/>
    </source>
</evidence>
<dbReference type="UniPathway" id="UPA00334">
    <property type="reaction ID" value="UER00455"/>
</dbReference>
<comment type="cofactor">
    <cofactor evidence="5">
        <name>pyridoxal 5'-phosphate</name>
        <dbReference type="ChEBI" id="CHEBI:597326"/>
    </cofactor>
</comment>
<keyword evidence="3 5" id="KW-0663">Pyridoxal phosphate</keyword>
<dbReference type="InterPro" id="IPR015422">
    <property type="entry name" value="PyrdxlP-dep_Trfase_small"/>
</dbReference>
<dbReference type="InterPro" id="IPR015421">
    <property type="entry name" value="PyrdxlP-dep_Trfase_major"/>
</dbReference>
<keyword evidence="2 5" id="KW-0378">Hydrolase</keyword>
<gene>
    <name evidence="6" type="primary">kynU</name>
    <name evidence="6" type="ORF">GLIP_1579</name>
</gene>
<comment type="similarity">
    <text evidence="5">Belongs to the kynureninase family.</text>
</comment>
<sequence length="423" mass="46714">MAYQDMISTPFAVIKKQAEILDENDTLQTYKRLFALPENCVYLDGNSLGALPICAKQRAIDVVEQQWGRDLITSWNKHQWIDLPTKVGEKIARLIGAAKGQTICCDSISVNLFKLVCAALAMQPGRNVVLSQTDNFPTDLYMVQGIEQLLGQQCCTLKTVPADELVSGLNEDVAVLLLTQVNYRTGYIHDMEKITKLAHEKGIIVIWDLAHSAGVLDLKLDQCAVDFAVGCTYKYLNGGPGAPGFMYVAKRHQPVLKQPLSGWMGHSNPFEFTAEFVAKNNVEQCLTGTPTIISMSILDAALDVFDEVSMLEVAKKSQKLTDFFMTGMSTLKLDSIFECISPQKSAHRGSQVALNHPYSYAICQALIAQNVIADFRAPDTLRLGFAPLYVSYADVATALLKLAEIVQTKAYLRAEFNQQSKVT</sequence>
<dbReference type="GO" id="GO:0030429">
    <property type="term" value="F:kynureninase activity"/>
    <property type="evidence" value="ECO:0007669"/>
    <property type="project" value="UniProtKB-UniRule"/>
</dbReference>
<dbReference type="eggNOG" id="COG3844">
    <property type="taxonomic scope" value="Bacteria"/>
</dbReference>
<evidence type="ECO:0000256" key="1">
    <source>
        <dbReference type="ARBA" id="ARBA00022642"/>
    </source>
</evidence>
<dbReference type="PIRSF" id="PIRSF038800">
    <property type="entry name" value="KYNU"/>
    <property type="match status" value="1"/>
</dbReference>
<reference evidence="6 7" key="1">
    <citation type="journal article" date="2017" name="Antonie Van Leeuwenhoek">
        <title>Rhizobium rhizosphaerae sp. nov., a novel species isolated from rice rhizosphere.</title>
        <authorList>
            <person name="Zhao J.J."/>
            <person name="Zhang J."/>
            <person name="Zhang R.J."/>
            <person name="Zhang C.W."/>
            <person name="Yin H.Q."/>
            <person name="Zhang X.X."/>
        </authorList>
    </citation>
    <scope>NUCLEOTIDE SEQUENCE [LARGE SCALE GENOMIC DNA]</scope>
    <source>
        <strain evidence="6 7">E3</strain>
    </source>
</reference>
<dbReference type="EC" id="3.7.1.3" evidence="4 5"/>
<keyword evidence="1 5" id="KW-0662">Pyridine nucleotide biosynthesis</keyword>
<dbReference type="AlphaFoldDB" id="K6YC39"/>
<protein>
    <recommendedName>
        <fullName evidence="4 5">Kynureninase</fullName>
        <ecNumber evidence="4 5">3.7.1.3</ecNumber>
    </recommendedName>
</protein>
<evidence type="ECO:0000313" key="6">
    <source>
        <dbReference type="EMBL" id="GAC14213.1"/>
    </source>
</evidence>
<dbReference type="STRING" id="1127673.GLIP_1579"/>
<dbReference type="PANTHER" id="PTHR14084">
    <property type="entry name" value="KYNURENINASE"/>
    <property type="match status" value="1"/>
</dbReference>